<name>A0A0F9N5U6_9ZZZZ</name>
<organism evidence="1">
    <name type="scientific">marine sediment metagenome</name>
    <dbReference type="NCBI Taxonomy" id="412755"/>
    <lineage>
        <taxon>unclassified sequences</taxon>
        <taxon>metagenomes</taxon>
        <taxon>ecological metagenomes</taxon>
    </lineage>
</organism>
<comment type="caution">
    <text evidence="1">The sequence shown here is derived from an EMBL/GenBank/DDBJ whole genome shotgun (WGS) entry which is preliminary data.</text>
</comment>
<accession>A0A0F9N5U6</accession>
<sequence>MIFVRWHWIKFGSNRRRKYSDFHILRLNGSTHCGRNPPENAKTFSMANGKICRLCKKGAAMAYMSPEVKRAYILKAGK</sequence>
<dbReference type="EMBL" id="LAZR01008752">
    <property type="protein sequence ID" value="KKM76767.1"/>
    <property type="molecule type" value="Genomic_DNA"/>
</dbReference>
<protein>
    <submittedName>
        <fullName evidence="1">Uncharacterized protein</fullName>
    </submittedName>
</protein>
<reference evidence="1" key="1">
    <citation type="journal article" date="2015" name="Nature">
        <title>Complex archaea that bridge the gap between prokaryotes and eukaryotes.</title>
        <authorList>
            <person name="Spang A."/>
            <person name="Saw J.H."/>
            <person name="Jorgensen S.L."/>
            <person name="Zaremba-Niedzwiedzka K."/>
            <person name="Martijn J."/>
            <person name="Lind A.E."/>
            <person name="van Eijk R."/>
            <person name="Schleper C."/>
            <person name="Guy L."/>
            <person name="Ettema T.J."/>
        </authorList>
    </citation>
    <scope>NUCLEOTIDE SEQUENCE</scope>
</reference>
<proteinExistence type="predicted"/>
<gene>
    <name evidence="1" type="ORF">LCGC14_1376820</name>
</gene>
<dbReference type="AlphaFoldDB" id="A0A0F9N5U6"/>
<evidence type="ECO:0000313" key="1">
    <source>
        <dbReference type="EMBL" id="KKM76767.1"/>
    </source>
</evidence>